<dbReference type="Proteomes" id="UP000002484">
    <property type="component" value="Chromosome"/>
</dbReference>
<dbReference type="STRING" id="298654.FraEuI1c_2881"/>
<name>E3J928_PSEI1</name>
<dbReference type="InterPro" id="IPR050378">
    <property type="entry name" value="Metallo-dep_Hydrolases_sf"/>
</dbReference>
<sequence>MAGDTHDFVIKGGTVIDGTGRPSFQADVAVTDGRISHVGPDPGPAKRVYDADGLTVIPGFVDVHTHFDGQATWDNRLLPSSEHGVTTVIAGNCGVGFAPAHVDGHDRLIDFMEGVEDIPGTALHEGISWEWETFSDFLATLDSVPHDADLGVYLPHCPLRIYVMGERARSGVEATGAEIAAMASLVREAVLDGAMGFSTSRTINHRTVAGEHIPTLSAASSELLAIARSMGETGRGIIQLTTDFNDPEAEFAMMRRLSVESGRPLSFSLVQEPGTPDRYRLLLDLLADAVRAGVPMRAQVPARGVGLVMGLDSSLNPYSRNSAYLEIDQLPLAEKLAAMREPGFLPRLLEADRRLHETGRTEGRLLYDYDRIFELGDPPDYEPGPENSIGARAARERVNPAELMYRLLTRGDGSTLLYAAITNAVPGRLDVVGEMLQDPNTVVGLSDAGAHVGLIVDGSFPTTLLGYWGRDRADGTIPLERLVRKQTSETAGLVGLDDRGRLEVGLRADINVVDMSTLRPHRPRVVHDLPAGGRRFLQGADGYRHTFVAGVETYRDGEPTGELPGRLVRGRPFTAVTG</sequence>
<dbReference type="InterPro" id="IPR032466">
    <property type="entry name" value="Metal_Hydrolase"/>
</dbReference>
<organism evidence="2 3">
    <name type="scientific">Pseudofrankia inefficax (strain DSM 45817 / CECT 9037 / DDB 130130 / EuI1c)</name>
    <name type="common">Frankia inefficax</name>
    <dbReference type="NCBI Taxonomy" id="298654"/>
    <lineage>
        <taxon>Bacteria</taxon>
        <taxon>Bacillati</taxon>
        <taxon>Actinomycetota</taxon>
        <taxon>Actinomycetes</taxon>
        <taxon>Frankiales</taxon>
        <taxon>Frankiaceae</taxon>
        <taxon>Pseudofrankia</taxon>
    </lineage>
</organism>
<evidence type="ECO:0000313" key="2">
    <source>
        <dbReference type="EMBL" id="ADP80907.1"/>
    </source>
</evidence>
<proteinExistence type="predicted"/>
<feature type="domain" description="Amidohydrolase 3" evidence="1">
    <location>
        <begin position="47"/>
        <end position="554"/>
    </location>
</feature>
<dbReference type="InParanoid" id="E3J928"/>
<reference evidence="2 3" key="1">
    <citation type="submission" date="2010-10" db="EMBL/GenBank/DDBJ databases">
        <title>Complete sequence of Frankia sp. EuI1c.</title>
        <authorList>
            <consortium name="US DOE Joint Genome Institute"/>
            <person name="Lucas S."/>
            <person name="Copeland A."/>
            <person name="Lapidus A."/>
            <person name="Cheng J.-F."/>
            <person name="Bruce D."/>
            <person name="Goodwin L."/>
            <person name="Pitluck S."/>
            <person name="Chertkov O."/>
            <person name="Detter J.C."/>
            <person name="Han C."/>
            <person name="Tapia R."/>
            <person name="Land M."/>
            <person name="Hauser L."/>
            <person name="Jeffries C."/>
            <person name="Kyrpides N."/>
            <person name="Ivanova N."/>
            <person name="Mikhailova N."/>
            <person name="Beauchemin N."/>
            <person name="Sen A."/>
            <person name="Sur S.A."/>
            <person name="Gtari M."/>
            <person name="Wall L."/>
            <person name="Tisa L."/>
            <person name="Woyke T."/>
        </authorList>
    </citation>
    <scope>NUCLEOTIDE SEQUENCE [LARGE SCALE GENOMIC DNA]</scope>
    <source>
        <strain evidence="3">DSM 45817 / CECT 9037 / EuI1c</strain>
    </source>
</reference>
<gene>
    <name evidence="2" type="ordered locus">FraEuI1c_2881</name>
</gene>
<dbReference type="PANTHER" id="PTHR11647:SF1">
    <property type="entry name" value="COLLAPSIN RESPONSE MEDIATOR PROTEIN"/>
    <property type="match status" value="1"/>
</dbReference>
<evidence type="ECO:0000313" key="3">
    <source>
        <dbReference type="Proteomes" id="UP000002484"/>
    </source>
</evidence>
<dbReference type="SUPFAM" id="SSF51338">
    <property type="entry name" value="Composite domain of metallo-dependent hydrolases"/>
    <property type="match status" value="1"/>
</dbReference>
<dbReference type="GO" id="GO:0005829">
    <property type="term" value="C:cytosol"/>
    <property type="evidence" value="ECO:0007669"/>
    <property type="project" value="TreeGrafter"/>
</dbReference>
<dbReference type="SUPFAM" id="SSF51556">
    <property type="entry name" value="Metallo-dependent hydrolases"/>
    <property type="match status" value="1"/>
</dbReference>
<dbReference type="InterPro" id="IPR013108">
    <property type="entry name" value="Amidohydro_3"/>
</dbReference>
<dbReference type="AlphaFoldDB" id="E3J928"/>
<dbReference type="InterPro" id="IPR011059">
    <property type="entry name" value="Metal-dep_hydrolase_composite"/>
</dbReference>
<dbReference type="OrthoDB" id="9766983at2"/>
<dbReference type="eggNOG" id="COG3653">
    <property type="taxonomic scope" value="Bacteria"/>
</dbReference>
<keyword evidence="2" id="KW-0378">Hydrolase</keyword>
<dbReference type="GO" id="GO:0016812">
    <property type="term" value="F:hydrolase activity, acting on carbon-nitrogen (but not peptide) bonds, in cyclic amides"/>
    <property type="evidence" value="ECO:0007669"/>
    <property type="project" value="TreeGrafter"/>
</dbReference>
<dbReference type="Gene3D" id="2.30.40.10">
    <property type="entry name" value="Urease, subunit C, domain 1"/>
    <property type="match status" value="1"/>
</dbReference>
<evidence type="ECO:0000259" key="1">
    <source>
        <dbReference type="Pfam" id="PF07969"/>
    </source>
</evidence>
<dbReference type="HOGENOM" id="CLU_016107_2_1_11"/>
<dbReference type="KEGG" id="fri:FraEuI1c_2881"/>
<dbReference type="Gene3D" id="3.20.20.140">
    <property type="entry name" value="Metal-dependent hydrolases"/>
    <property type="match status" value="1"/>
</dbReference>
<dbReference type="RefSeq" id="WP_013424025.1">
    <property type="nucleotide sequence ID" value="NC_014666.1"/>
</dbReference>
<protein>
    <submittedName>
        <fullName evidence="2">Amidohydrolase 3</fullName>
    </submittedName>
</protein>
<keyword evidence="3" id="KW-1185">Reference proteome</keyword>
<dbReference type="EMBL" id="CP002299">
    <property type="protein sequence ID" value="ADP80907.1"/>
    <property type="molecule type" value="Genomic_DNA"/>
</dbReference>
<dbReference type="PANTHER" id="PTHR11647">
    <property type="entry name" value="HYDRANTOINASE/DIHYDROPYRIMIDINASE FAMILY MEMBER"/>
    <property type="match status" value="1"/>
</dbReference>
<dbReference type="Pfam" id="PF07969">
    <property type="entry name" value="Amidohydro_3"/>
    <property type="match status" value="1"/>
</dbReference>
<accession>E3J928</accession>